<gene>
    <name evidence="2" type="ORF">CFN78_24135</name>
</gene>
<reference evidence="2 3" key="1">
    <citation type="submission" date="2017-07" db="EMBL/GenBank/DDBJ databases">
        <title>Amycolatopsis antarcticus sp. nov., isolated from the surface of an Antarcticus brown macroalga.</title>
        <authorList>
            <person name="Wang J."/>
            <person name="Leiva S."/>
            <person name="Huang J."/>
            <person name="Huang Y."/>
        </authorList>
    </citation>
    <scope>NUCLEOTIDE SEQUENCE [LARGE SCALE GENOMIC DNA]</scope>
    <source>
        <strain evidence="2 3">AU-G6</strain>
    </source>
</reference>
<feature type="domain" description="Phosphoadenosine phosphosulphate reductase" evidence="1">
    <location>
        <begin position="14"/>
        <end position="55"/>
    </location>
</feature>
<evidence type="ECO:0000313" key="3">
    <source>
        <dbReference type="Proteomes" id="UP000242444"/>
    </source>
</evidence>
<dbReference type="InterPro" id="IPR014729">
    <property type="entry name" value="Rossmann-like_a/b/a_fold"/>
</dbReference>
<proteinExistence type="predicted"/>
<dbReference type="Proteomes" id="UP000242444">
    <property type="component" value="Unassembled WGS sequence"/>
</dbReference>
<keyword evidence="3" id="KW-1185">Reference proteome</keyword>
<evidence type="ECO:0000259" key="1">
    <source>
        <dbReference type="Pfam" id="PF01507"/>
    </source>
</evidence>
<dbReference type="Pfam" id="PF01507">
    <property type="entry name" value="PAPS_reduct"/>
    <property type="match status" value="1"/>
</dbReference>
<accession>A0A263D075</accession>
<dbReference type="InParanoid" id="A0A263D075"/>
<dbReference type="OrthoDB" id="7574889at2"/>
<sequence length="103" mass="11555">MSRDNGASSGRREVCTWLPIHEWAETEVWQHIRASGVPYHPAYDAGMTRLSCSLCIFGSRADLLRAARLRPDLAAEYARVEDEIGHRFRNDLSMAEIIAAANP</sequence>
<dbReference type="EMBL" id="NKYE01000018">
    <property type="protein sequence ID" value="OZM70755.1"/>
    <property type="molecule type" value="Genomic_DNA"/>
</dbReference>
<comment type="caution">
    <text evidence="2">The sequence shown here is derived from an EMBL/GenBank/DDBJ whole genome shotgun (WGS) entry which is preliminary data.</text>
</comment>
<protein>
    <recommendedName>
        <fullName evidence="1">Phosphoadenosine phosphosulphate reductase domain-containing protein</fullName>
    </recommendedName>
</protein>
<organism evidence="2 3">
    <name type="scientific">Amycolatopsis antarctica</name>
    <dbReference type="NCBI Taxonomy" id="1854586"/>
    <lineage>
        <taxon>Bacteria</taxon>
        <taxon>Bacillati</taxon>
        <taxon>Actinomycetota</taxon>
        <taxon>Actinomycetes</taxon>
        <taxon>Pseudonocardiales</taxon>
        <taxon>Pseudonocardiaceae</taxon>
        <taxon>Amycolatopsis</taxon>
    </lineage>
</organism>
<dbReference type="Gene3D" id="3.40.50.620">
    <property type="entry name" value="HUPs"/>
    <property type="match status" value="1"/>
</dbReference>
<evidence type="ECO:0000313" key="2">
    <source>
        <dbReference type="EMBL" id="OZM70755.1"/>
    </source>
</evidence>
<dbReference type="SUPFAM" id="SSF52402">
    <property type="entry name" value="Adenine nucleotide alpha hydrolases-like"/>
    <property type="match status" value="1"/>
</dbReference>
<dbReference type="InterPro" id="IPR002500">
    <property type="entry name" value="PAPS_reduct_dom"/>
</dbReference>
<dbReference type="AlphaFoldDB" id="A0A263D075"/>
<dbReference type="GO" id="GO:0003824">
    <property type="term" value="F:catalytic activity"/>
    <property type="evidence" value="ECO:0007669"/>
    <property type="project" value="InterPro"/>
</dbReference>
<name>A0A263D075_9PSEU</name>